<name>A0A6A3A4M2_HIBSY</name>
<dbReference type="AlphaFoldDB" id="A0A6A3A4M2"/>
<accession>A0A6A3A4M2</accession>
<organism evidence="1 2">
    <name type="scientific">Hibiscus syriacus</name>
    <name type="common">Rose of Sharon</name>
    <dbReference type="NCBI Taxonomy" id="106335"/>
    <lineage>
        <taxon>Eukaryota</taxon>
        <taxon>Viridiplantae</taxon>
        <taxon>Streptophyta</taxon>
        <taxon>Embryophyta</taxon>
        <taxon>Tracheophyta</taxon>
        <taxon>Spermatophyta</taxon>
        <taxon>Magnoliopsida</taxon>
        <taxon>eudicotyledons</taxon>
        <taxon>Gunneridae</taxon>
        <taxon>Pentapetalae</taxon>
        <taxon>rosids</taxon>
        <taxon>malvids</taxon>
        <taxon>Malvales</taxon>
        <taxon>Malvaceae</taxon>
        <taxon>Malvoideae</taxon>
        <taxon>Hibiscus</taxon>
    </lineage>
</organism>
<gene>
    <name evidence="1" type="ORF">F3Y22_tig00110584pilonHSYRG00371</name>
</gene>
<dbReference type="PANTHER" id="PTHR33223:SF8">
    <property type="entry name" value="OS04G0172440 PROTEIN"/>
    <property type="match status" value="1"/>
</dbReference>
<dbReference type="PANTHER" id="PTHR33223">
    <property type="entry name" value="CCHC-TYPE DOMAIN-CONTAINING PROTEIN"/>
    <property type="match status" value="1"/>
</dbReference>
<reference evidence="1" key="1">
    <citation type="submission" date="2019-09" db="EMBL/GenBank/DDBJ databases">
        <title>Draft genome information of white flower Hibiscus syriacus.</title>
        <authorList>
            <person name="Kim Y.-M."/>
        </authorList>
    </citation>
    <scope>NUCLEOTIDE SEQUENCE [LARGE SCALE GENOMIC DNA]</scope>
    <source>
        <strain evidence="1">YM2019G1</strain>
    </source>
</reference>
<dbReference type="EMBL" id="VEPZ02001041">
    <property type="protein sequence ID" value="KAE8699234.1"/>
    <property type="molecule type" value="Genomic_DNA"/>
</dbReference>
<dbReference type="Proteomes" id="UP000436088">
    <property type="component" value="Unassembled WGS sequence"/>
</dbReference>
<sequence>MNEIEVFVQDFQRRASELPIVPYEGVIHWRRCWEHTQWRVKQRDDLIASYLQHAQGVAQYLDDLSHEVDAGNNTSREETLIVGATIEEPVYPPGFKPQANHLKALTVVEDVPYFDEDGKNEQSKKFEEKWKQLENEIRAMKEDTSMYVIDAKELSLVPDLVLPPKFKIPYFKKFDGTRCPSAHITMFCRKMTGYVGDDQLLIHNFHESLAGSSICCWKALERRSGLMGGCEPNTAFATVITPGFWLQRAAKATAFVWPRLNWK</sequence>
<comment type="caution">
    <text evidence="1">The sequence shown here is derived from an EMBL/GenBank/DDBJ whole genome shotgun (WGS) entry which is preliminary data.</text>
</comment>
<evidence type="ECO:0000313" key="1">
    <source>
        <dbReference type="EMBL" id="KAE8699234.1"/>
    </source>
</evidence>
<evidence type="ECO:0000313" key="2">
    <source>
        <dbReference type="Proteomes" id="UP000436088"/>
    </source>
</evidence>
<protein>
    <submittedName>
        <fullName evidence="1">Uncharacterized protein</fullName>
    </submittedName>
</protein>
<proteinExistence type="predicted"/>
<keyword evidence="2" id="KW-1185">Reference proteome</keyword>